<gene>
    <name evidence="1" type="ORF">S01H4_64679</name>
</gene>
<organism evidence="1">
    <name type="scientific">marine sediment metagenome</name>
    <dbReference type="NCBI Taxonomy" id="412755"/>
    <lineage>
        <taxon>unclassified sequences</taxon>
        <taxon>metagenomes</taxon>
        <taxon>ecological metagenomes</taxon>
    </lineage>
</organism>
<evidence type="ECO:0000313" key="1">
    <source>
        <dbReference type="EMBL" id="GAH12669.1"/>
    </source>
</evidence>
<accession>X1E656</accession>
<name>X1E656_9ZZZZ</name>
<dbReference type="Gene3D" id="2.20.25.10">
    <property type="match status" value="1"/>
</dbReference>
<dbReference type="SUPFAM" id="SSF57783">
    <property type="entry name" value="Zinc beta-ribbon"/>
    <property type="match status" value="1"/>
</dbReference>
<protein>
    <recommendedName>
        <fullName evidence="2">TFIIB-type domain-containing protein</fullName>
    </recommendedName>
</protein>
<sequence length="59" mass="6665">MNQKEDFNLFLKEVIGAAEDDNLKKDSDICPACGTDNIYEDDGWWYCNICGEVWEEGGG</sequence>
<reference evidence="1" key="1">
    <citation type="journal article" date="2014" name="Front. Microbiol.">
        <title>High frequency of phylogenetically diverse reductive dehalogenase-homologous genes in deep subseafloor sedimentary metagenomes.</title>
        <authorList>
            <person name="Kawai M."/>
            <person name="Futagami T."/>
            <person name="Toyoda A."/>
            <person name="Takaki Y."/>
            <person name="Nishi S."/>
            <person name="Hori S."/>
            <person name="Arai W."/>
            <person name="Tsubouchi T."/>
            <person name="Morono Y."/>
            <person name="Uchiyama I."/>
            <person name="Ito T."/>
            <person name="Fujiyama A."/>
            <person name="Inagaki F."/>
            <person name="Takami H."/>
        </authorList>
    </citation>
    <scope>NUCLEOTIDE SEQUENCE</scope>
    <source>
        <strain evidence="1">Expedition CK06-06</strain>
    </source>
</reference>
<proteinExistence type="predicted"/>
<dbReference type="EMBL" id="BART01039307">
    <property type="protein sequence ID" value="GAH12669.1"/>
    <property type="molecule type" value="Genomic_DNA"/>
</dbReference>
<evidence type="ECO:0008006" key="2">
    <source>
        <dbReference type="Google" id="ProtNLM"/>
    </source>
</evidence>
<dbReference type="AlphaFoldDB" id="X1E656"/>
<comment type="caution">
    <text evidence="1">The sequence shown here is derived from an EMBL/GenBank/DDBJ whole genome shotgun (WGS) entry which is preliminary data.</text>
</comment>